<sequence>MGKKKFVPYFDLSACKITLTTAKARLAFSKEKVTNDNYTKLQDVIKLLKAGKVDLAFIKTQNIMIKNYQIKGMAALENHIEFLKEELPALSRSPEILATTLPHICAIMWTAKNTSICVELVKVVQHLAGKFGPEKMAELEKMVYPPEKFKSYFTIEQFSDKFVWEYLIKIAEGHGCPVPKLPASAEDNMSIGLPGGIPGGIPGSIPMGGMPMGGMPMGGMPMGGMPMGGMPMGGVPGGIPGGIPGGMPMGGMPMGGMPMGGMPGGVPGLSSDDAVLQSLQALSDMDKYDK</sequence>
<comment type="caution">
    <text evidence="2">The sequence shown here is derived from an EMBL/GenBank/DDBJ whole genome shotgun (WGS) entry which is preliminary data.</text>
</comment>
<organism evidence="2 3">
    <name type="scientific">Aduncisulcus paluster</name>
    <dbReference type="NCBI Taxonomy" id="2918883"/>
    <lineage>
        <taxon>Eukaryota</taxon>
        <taxon>Metamonada</taxon>
        <taxon>Carpediemonas-like organisms</taxon>
        <taxon>Aduncisulcus</taxon>
    </lineage>
</organism>
<accession>A0ABQ5K5I2</accession>
<dbReference type="Gene3D" id="1.20.1260.60">
    <property type="entry name" value="Vacuolar protein sorting-associated protein Ist1"/>
    <property type="match status" value="1"/>
</dbReference>
<reference evidence="2" key="1">
    <citation type="submission" date="2022-03" db="EMBL/GenBank/DDBJ databases">
        <title>Draft genome sequence of Aduncisulcus paluster, a free-living microaerophilic Fornicata.</title>
        <authorList>
            <person name="Yuyama I."/>
            <person name="Kume K."/>
            <person name="Tamura T."/>
            <person name="Inagaki Y."/>
            <person name="Hashimoto T."/>
        </authorList>
    </citation>
    <scope>NUCLEOTIDE SEQUENCE</scope>
    <source>
        <strain evidence="2">NY0171</strain>
    </source>
</reference>
<proteinExistence type="inferred from homology"/>
<protein>
    <submittedName>
        <fullName evidence="2">Vacuolar protein sorting-associated protein Ist1 like protein</fullName>
    </submittedName>
</protein>
<evidence type="ECO:0000256" key="1">
    <source>
        <dbReference type="ARBA" id="ARBA00005536"/>
    </source>
</evidence>
<dbReference type="Pfam" id="PF03398">
    <property type="entry name" value="Ist1"/>
    <property type="match status" value="1"/>
</dbReference>
<comment type="similarity">
    <text evidence="1">Belongs to the IST1 family.</text>
</comment>
<dbReference type="InterPro" id="IPR005061">
    <property type="entry name" value="Ist1"/>
</dbReference>
<keyword evidence="3" id="KW-1185">Reference proteome</keyword>
<dbReference type="Proteomes" id="UP001057375">
    <property type="component" value="Unassembled WGS sequence"/>
</dbReference>
<dbReference type="EMBL" id="BQXS01012698">
    <property type="protein sequence ID" value="GKT27033.1"/>
    <property type="molecule type" value="Genomic_DNA"/>
</dbReference>
<name>A0ABQ5K5I2_9EUKA</name>
<evidence type="ECO:0000313" key="3">
    <source>
        <dbReference type="Proteomes" id="UP001057375"/>
    </source>
</evidence>
<dbReference type="InterPro" id="IPR042277">
    <property type="entry name" value="IST1-like"/>
</dbReference>
<gene>
    <name evidence="2" type="ORF">ADUPG1_013579</name>
</gene>
<evidence type="ECO:0000313" key="2">
    <source>
        <dbReference type="EMBL" id="GKT27033.1"/>
    </source>
</evidence>